<accession>A0ABN4C0V5</accession>
<dbReference type="Proteomes" id="UP000018934">
    <property type="component" value="Chromosome"/>
</dbReference>
<evidence type="ECO:0000313" key="1">
    <source>
        <dbReference type="EMBL" id="AHF11471.1"/>
    </source>
</evidence>
<dbReference type="SUPFAM" id="SSF49265">
    <property type="entry name" value="Fibronectin type III"/>
    <property type="match status" value="1"/>
</dbReference>
<dbReference type="InterPro" id="IPR003961">
    <property type="entry name" value="FN3_dom"/>
</dbReference>
<evidence type="ECO:0008006" key="3">
    <source>
        <dbReference type="Google" id="ProtNLM"/>
    </source>
</evidence>
<dbReference type="Gene3D" id="2.60.40.10">
    <property type="entry name" value="Immunoglobulins"/>
    <property type="match status" value="1"/>
</dbReference>
<protein>
    <recommendedName>
        <fullName evidence="3">Fibronectin type-III domain-containing protein</fullName>
    </recommendedName>
</protein>
<organism evidence="1 2">
    <name type="scientific">Dehalobacter restrictus (strain DSM 9455 / PER-K23)</name>
    <dbReference type="NCBI Taxonomy" id="871738"/>
    <lineage>
        <taxon>Bacteria</taxon>
        <taxon>Bacillati</taxon>
        <taxon>Bacillota</taxon>
        <taxon>Clostridia</taxon>
        <taxon>Eubacteriales</taxon>
        <taxon>Desulfitobacteriaceae</taxon>
        <taxon>Dehalobacter</taxon>
    </lineage>
</organism>
<reference evidence="1 2" key="1">
    <citation type="journal article" date="2013" name="Stand. Genomic Sci.">
        <title>Complete genome sequence of Dehalobacter restrictus PER-K23(T.).</title>
        <authorList>
            <person name="Kruse T."/>
            <person name="Maillard J."/>
            <person name="Goodwin L."/>
            <person name="Woyke T."/>
            <person name="Teshima H."/>
            <person name="Bruce D."/>
            <person name="Detter C."/>
            <person name="Tapia R."/>
            <person name="Han C."/>
            <person name="Huntemann M."/>
            <person name="Wei C.L."/>
            <person name="Han J."/>
            <person name="Chen A."/>
            <person name="Kyrpides N."/>
            <person name="Szeto E."/>
            <person name="Markowitz V."/>
            <person name="Ivanova N."/>
            <person name="Pagani I."/>
            <person name="Pati A."/>
            <person name="Pitluck S."/>
            <person name="Nolan M."/>
            <person name="Holliger C."/>
            <person name="Smidt H."/>
        </authorList>
    </citation>
    <scope>NUCLEOTIDE SEQUENCE [LARGE SCALE GENOMIC DNA]</scope>
    <source>
        <strain evidence="2">DSM 9455</strain>
    </source>
</reference>
<dbReference type="CDD" id="cd00063">
    <property type="entry name" value="FN3"/>
    <property type="match status" value="1"/>
</dbReference>
<sequence>MVTFFLCRRHDPCIFLKPFSEILRTRANLSFLEFNQWNDLLRGLPLGFVFRDLYRDCLDGIYQLYRWQPDIRQYLLLQDQAVYRASSPEGTYSTIAENVAALPYTDTGLDSEITYYYKIIALNSSGQSGLSAEASATTQAASP</sequence>
<keyword evidence="2" id="KW-1185">Reference proteome</keyword>
<proteinExistence type="predicted"/>
<dbReference type="InterPro" id="IPR036116">
    <property type="entry name" value="FN3_sf"/>
</dbReference>
<dbReference type="EMBL" id="CP007033">
    <property type="protein sequence ID" value="AHF11471.1"/>
    <property type="molecule type" value="Genomic_DNA"/>
</dbReference>
<evidence type="ECO:0000313" key="2">
    <source>
        <dbReference type="Proteomes" id="UP000018934"/>
    </source>
</evidence>
<dbReference type="InterPro" id="IPR013783">
    <property type="entry name" value="Ig-like_fold"/>
</dbReference>
<gene>
    <name evidence="1" type="ORF">DEHRE_12900</name>
</gene>
<name>A0ABN4C0V5_DEHRP</name>